<dbReference type="FunCoup" id="B8DZZ5">
    <property type="interactions" value="203"/>
</dbReference>
<evidence type="ECO:0000256" key="4">
    <source>
        <dbReference type="ARBA" id="ARBA00023004"/>
    </source>
</evidence>
<dbReference type="SUPFAM" id="SSF56014">
    <property type="entry name" value="Nitrite and sulphite reductase 4Fe-4S domain-like"/>
    <property type="match status" value="1"/>
</dbReference>
<feature type="binding site" evidence="7">
    <location>
        <position position="267"/>
    </location>
    <ligand>
        <name>[4Fe-4S] cluster</name>
        <dbReference type="ChEBI" id="CHEBI:49883"/>
    </ligand>
</feature>
<feature type="binding site" evidence="7">
    <location>
        <position position="299"/>
    </location>
    <ligand>
        <name>[4Fe-4S] cluster</name>
        <dbReference type="ChEBI" id="CHEBI:49883"/>
    </ligand>
</feature>
<comment type="function">
    <text evidence="7">Converts 2C-methyl-D-erythritol 2,4-cyclodiphosphate (ME-2,4cPP) into 1-hydroxy-2-methyl-2-(E)-butenyl 4-diphosphate.</text>
</comment>
<dbReference type="InterPro" id="IPR045854">
    <property type="entry name" value="NO2/SO3_Rdtase_4Fe4S_sf"/>
</dbReference>
<dbReference type="PANTHER" id="PTHR30454:SF0">
    <property type="entry name" value="4-HYDROXY-3-METHYLBUT-2-EN-1-YL DIPHOSPHATE SYNTHASE (FERREDOXIN), CHLOROPLASTIC"/>
    <property type="match status" value="1"/>
</dbReference>
<evidence type="ECO:0000256" key="2">
    <source>
        <dbReference type="ARBA" id="ARBA00022723"/>
    </source>
</evidence>
<evidence type="ECO:0000256" key="7">
    <source>
        <dbReference type="HAMAP-Rule" id="MF_00159"/>
    </source>
</evidence>
<sequence>MKRKITRVVKVGNIEIGGNNPIRVQTMTKTPTVDVKATVRQIRRLAKKGCEIVRVGVPDKESALALGKIKKESPIPIVADIHFDYRLALTALEQGVDKLRLNPGNIKNPKYVSIIAKEAKARGVPIRVGSNAGSLPKEILEKYGGLTSEALVESALNEVRLLEDNDFTDIVISVKASSVPLTVEAYRLLSEKVDYPLHIGITEAGTLFPGTIRSSVGLGILLYEGIGDTIRVSLSAPPDKEVEVAYEILDSLELRRKGLRVLACPMCARSHFPVQEVAKEIEKRFGDYPLNLVIAVMGCEVNGPGEAKWADIGITGSKERVIIFKKGKIIKETSFERIISELEEELTKIKEVNSN</sequence>
<comment type="similarity">
    <text evidence="7">Belongs to the IspG family.</text>
</comment>
<dbReference type="InterPro" id="IPR058578">
    <property type="entry name" value="IspG_TIM"/>
</dbReference>
<name>B8DZZ5_DICTD</name>
<organism evidence="10 11">
    <name type="scientific">Dictyoglomus turgidum (strain DSM 6724 / Z-1310)</name>
    <dbReference type="NCBI Taxonomy" id="515635"/>
    <lineage>
        <taxon>Bacteria</taxon>
        <taxon>Pseudomonadati</taxon>
        <taxon>Dictyoglomota</taxon>
        <taxon>Dictyoglomia</taxon>
        <taxon>Dictyoglomales</taxon>
        <taxon>Dictyoglomaceae</taxon>
        <taxon>Dictyoglomus</taxon>
    </lineage>
</organism>
<dbReference type="EC" id="1.17.7.3" evidence="7"/>
<feature type="binding site" evidence="7">
    <location>
        <position position="306"/>
    </location>
    <ligand>
        <name>[4Fe-4S] cluster</name>
        <dbReference type="ChEBI" id="CHEBI:49883"/>
    </ligand>
</feature>
<evidence type="ECO:0000256" key="6">
    <source>
        <dbReference type="ARBA" id="ARBA00023229"/>
    </source>
</evidence>
<dbReference type="InParanoid" id="B8DZZ5"/>
<evidence type="ECO:0000313" key="10">
    <source>
        <dbReference type="EMBL" id="ACK42078.1"/>
    </source>
</evidence>
<dbReference type="NCBIfam" id="TIGR00612">
    <property type="entry name" value="ispG_gcpE"/>
    <property type="match status" value="1"/>
</dbReference>
<dbReference type="InterPro" id="IPR016425">
    <property type="entry name" value="IspG_bac"/>
</dbReference>
<dbReference type="HAMAP" id="MF_00159">
    <property type="entry name" value="IspG"/>
    <property type="match status" value="1"/>
</dbReference>
<comment type="catalytic activity">
    <reaction evidence="7">
        <text>(2E)-4-hydroxy-3-methylbut-2-enyl diphosphate + oxidized [flavodoxin] + H2O + 2 H(+) = 2-C-methyl-D-erythritol 2,4-cyclic diphosphate + reduced [flavodoxin]</text>
        <dbReference type="Rhea" id="RHEA:43604"/>
        <dbReference type="Rhea" id="RHEA-COMP:10622"/>
        <dbReference type="Rhea" id="RHEA-COMP:10623"/>
        <dbReference type="ChEBI" id="CHEBI:15377"/>
        <dbReference type="ChEBI" id="CHEBI:15378"/>
        <dbReference type="ChEBI" id="CHEBI:57618"/>
        <dbReference type="ChEBI" id="CHEBI:58210"/>
        <dbReference type="ChEBI" id="CHEBI:58483"/>
        <dbReference type="ChEBI" id="CHEBI:128753"/>
        <dbReference type="EC" id="1.17.7.3"/>
    </reaction>
</comment>
<keyword evidence="6 7" id="KW-0414">Isoprene biosynthesis</keyword>
<dbReference type="KEGG" id="dtu:Dtur_0797"/>
<dbReference type="EnsemblBacteria" id="ACK42078">
    <property type="protein sequence ID" value="ACK42078"/>
    <property type="gene ID" value="Dtur_0797"/>
</dbReference>
<proteinExistence type="inferred from homology"/>
<dbReference type="Gene3D" id="3.30.413.10">
    <property type="entry name" value="Sulfite Reductase Hemoprotein, domain 1"/>
    <property type="match status" value="1"/>
</dbReference>
<dbReference type="GO" id="GO:0019288">
    <property type="term" value="P:isopentenyl diphosphate biosynthetic process, methylerythritol 4-phosphate pathway"/>
    <property type="evidence" value="ECO:0000318"/>
    <property type="project" value="GO_Central"/>
</dbReference>
<feature type="binding site" evidence="7">
    <location>
        <position position="264"/>
    </location>
    <ligand>
        <name>[4Fe-4S] cluster</name>
        <dbReference type="ChEBI" id="CHEBI:49883"/>
    </ligand>
</feature>
<keyword evidence="1 7" id="KW-0004">4Fe-4S</keyword>
<feature type="domain" description="IspG C-terminal" evidence="9">
    <location>
        <begin position="261"/>
        <end position="347"/>
    </location>
</feature>
<dbReference type="GO" id="GO:0016114">
    <property type="term" value="P:terpenoid biosynthetic process"/>
    <property type="evidence" value="ECO:0007669"/>
    <property type="project" value="InterPro"/>
</dbReference>
<comment type="cofactor">
    <cofactor evidence="7">
        <name>[4Fe-4S] cluster</name>
        <dbReference type="ChEBI" id="CHEBI:49883"/>
    </cofactor>
    <text evidence="7">Binds 1 [4Fe-4S] cluster.</text>
</comment>
<dbReference type="SUPFAM" id="SSF51717">
    <property type="entry name" value="Dihydropteroate synthetase-like"/>
    <property type="match status" value="1"/>
</dbReference>
<keyword evidence="2 7" id="KW-0479">Metal-binding</keyword>
<dbReference type="PIRSF" id="PIRSF004640">
    <property type="entry name" value="IspG"/>
    <property type="match status" value="1"/>
</dbReference>
<dbReference type="GO" id="GO:0141197">
    <property type="term" value="F:4-hydroxy-3-methylbut-2-enyl-diphosphate synthase activity (flavodoxin)"/>
    <property type="evidence" value="ECO:0007669"/>
    <property type="project" value="UniProtKB-EC"/>
</dbReference>
<dbReference type="Proteomes" id="UP000007719">
    <property type="component" value="Chromosome"/>
</dbReference>
<dbReference type="UniPathway" id="UPA00056">
    <property type="reaction ID" value="UER00096"/>
</dbReference>
<keyword evidence="11" id="KW-1185">Reference proteome</keyword>
<evidence type="ECO:0000259" key="9">
    <source>
        <dbReference type="Pfam" id="PF26540"/>
    </source>
</evidence>
<dbReference type="InterPro" id="IPR004588">
    <property type="entry name" value="IspG_bac-typ"/>
</dbReference>
<dbReference type="PATRIC" id="fig|515635.4.peg.835"/>
<dbReference type="AlphaFoldDB" id="B8DZZ5"/>
<dbReference type="PANTHER" id="PTHR30454">
    <property type="entry name" value="4-HYDROXY-3-METHYLBUT-2-EN-1-YL DIPHOSPHATE SYNTHASE"/>
    <property type="match status" value="1"/>
</dbReference>
<dbReference type="Pfam" id="PF26540">
    <property type="entry name" value="GcpE_C"/>
    <property type="match status" value="1"/>
</dbReference>
<evidence type="ECO:0000256" key="5">
    <source>
        <dbReference type="ARBA" id="ARBA00023014"/>
    </source>
</evidence>
<accession>B8DZZ5</accession>
<dbReference type="Pfam" id="PF04551">
    <property type="entry name" value="GcpE"/>
    <property type="match status" value="1"/>
</dbReference>
<reference evidence="11" key="1">
    <citation type="journal article" date="2016" name="Front. Microbiol.">
        <title>The complete genome sequence of hyperthermophile Dictyoglomus turgidum DSM 6724 reveals a specialized carbohydrate fermentor.</title>
        <authorList>
            <person name="Brumm P.J."/>
            <person name="Gowda K."/>
            <person name="Robb F.T."/>
            <person name="Mead D.A."/>
        </authorList>
    </citation>
    <scope>NUCLEOTIDE SEQUENCE [LARGE SCALE GENOMIC DNA]</scope>
    <source>
        <strain evidence="11">DSM 6724 / Z-1310</strain>
    </source>
</reference>
<keyword evidence="5 7" id="KW-0411">Iron-sulfur</keyword>
<evidence type="ECO:0000256" key="3">
    <source>
        <dbReference type="ARBA" id="ARBA00023002"/>
    </source>
</evidence>
<dbReference type="HOGENOM" id="CLU_042258_0_0_0"/>
<dbReference type="InterPro" id="IPR058579">
    <property type="entry name" value="IspG_C"/>
</dbReference>
<keyword evidence="4 7" id="KW-0408">Iron</keyword>
<dbReference type="RefSeq" id="WP_012583163.1">
    <property type="nucleotide sequence ID" value="NC_011661.1"/>
</dbReference>
<dbReference type="GO" id="GO:0051539">
    <property type="term" value="F:4 iron, 4 sulfur cluster binding"/>
    <property type="evidence" value="ECO:0007669"/>
    <property type="project" value="UniProtKB-UniRule"/>
</dbReference>
<evidence type="ECO:0000259" key="8">
    <source>
        <dbReference type="Pfam" id="PF04551"/>
    </source>
</evidence>
<dbReference type="NCBIfam" id="NF001540">
    <property type="entry name" value="PRK00366.1"/>
    <property type="match status" value="1"/>
</dbReference>
<protein>
    <recommendedName>
        <fullName evidence="7">4-hydroxy-3-methylbut-2-en-1-yl diphosphate synthase (flavodoxin)</fullName>
        <ecNumber evidence="7">1.17.7.3</ecNumber>
    </recommendedName>
    <alternativeName>
        <fullName evidence="7">1-hydroxy-2-methyl-2-(E)-butenyl 4-diphosphate synthase</fullName>
    </alternativeName>
</protein>
<dbReference type="InterPro" id="IPR011005">
    <property type="entry name" value="Dihydropteroate_synth-like_sf"/>
</dbReference>
<dbReference type="FunFam" id="3.20.20.20:FF:000001">
    <property type="entry name" value="4-hydroxy-3-methylbut-2-en-1-yl diphosphate synthase (flavodoxin)"/>
    <property type="match status" value="1"/>
</dbReference>
<dbReference type="GO" id="GO:0005506">
    <property type="term" value="F:iron ion binding"/>
    <property type="evidence" value="ECO:0007669"/>
    <property type="project" value="InterPro"/>
</dbReference>
<evidence type="ECO:0000256" key="1">
    <source>
        <dbReference type="ARBA" id="ARBA00022485"/>
    </source>
</evidence>
<gene>
    <name evidence="7" type="primary">ispG</name>
    <name evidence="10" type="ordered locus">Dtur_0797</name>
</gene>
<dbReference type="GO" id="GO:0046429">
    <property type="term" value="F:4-hydroxy-3-methylbut-2-en-1-yl diphosphate synthase activity (ferredoxin)"/>
    <property type="evidence" value="ECO:0000318"/>
    <property type="project" value="GO_Central"/>
</dbReference>
<dbReference type="OrthoDB" id="9803214at2"/>
<evidence type="ECO:0000313" key="11">
    <source>
        <dbReference type="Proteomes" id="UP000007719"/>
    </source>
</evidence>
<dbReference type="EMBL" id="CP001251">
    <property type="protein sequence ID" value="ACK42078.1"/>
    <property type="molecule type" value="Genomic_DNA"/>
</dbReference>
<keyword evidence="3 7" id="KW-0560">Oxidoreductase</keyword>
<comment type="pathway">
    <text evidence="7">Isoprenoid biosynthesis; isopentenyl diphosphate biosynthesis via DXP pathway; isopentenyl diphosphate from 1-deoxy-D-xylulose 5-phosphate: step 5/6.</text>
</comment>
<dbReference type="STRING" id="515635.Dtur_0797"/>
<feature type="domain" description="IspG TIM-barrel" evidence="8">
    <location>
        <begin position="6"/>
        <end position="246"/>
    </location>
</feature>
<dbReference type="eggNOG" id="COG0821">
    <property type="taxonomic scope" value="Bacteria"/>
</dbReference>
<dbReference type="Gene3D" id="3.20.20.20">
    <property type="entry name" value="Dihydropteroate synthase-like"/>
    <property type="match status" value="1"/>
</dbReference>